<feature type="binding site" evidence="6">
    <location>
        <position position="296"/>
    </location>
    <ligand>
        <name>Mn(2+)</name>
        <dbReference type="ChEBI" id="CHEBI:29035"/>
    </ligand>
</feature>
<gene>
    <name evidence="6" type="primary">rhaA</name>
    <name evidence="7" type="ORF">FJY68_01140</name>
</gene>
<dbReference type="InterPro" id="IPR050337">
    <property type="entry name" value="L-rhamnose_isomerase"/>
</dbReference>
<evidence type="ECO:0000256" key="1">
    <source>
        <dbReference type="ARBA" id="ARBA00022490"/>
    </source>
</evidence>
<keyword evidence="4 6" id="KW-0413">Isomerase</keyword>
<dbReference type="PANTHER" id="PTHR30268">
    <property type="entry name" value="L-RHAMNOSE ISOMERASE"/>
    <property type="match status" value="1"/>
</dbReference>
<dbReference type="EC" id="5.3.1.14" evidence="6"/>
<comment type="caution">
    <text evidence="7">The sequence shown here is derived from an EMBL/GenBank/DDBJ whole genome shotgun (WGS) entry which is preliminary data.</text>
</comment>
<feature type="binding site" evidence="6">
    <location>
        <position position="264"/>
    </location>
    <ligand>
        <name>Mn(2+)</name>
        <dbReference type="ChEBI" id="CHEBI:29035"/>
    </ligand>
</feature>
<dbReference type="GO" id="GO:0030145">
    <property type="term" value="F:manganese ion binding"/>
    <property type="evidence" value="ECO:0007669"/>
    <property type="project" value="UniProtKB-UniRule"/>
</dbReference>
<dbReference type="GO" id="GO:0008740">
    <property type="term" value="F:L-rhamnose isomerase activity"/>
    <property type="evidence" value="ECO:0007669"/>
    <property type="project" value="UniProtKB-UniRule"/>
</dbReference>
<keyword evidence="1 6" id="KW-0963">Cytoplasm</keyword>
<dbReference type="AlphaFoldDB" id="A0A937XC07"/>
<evidence type="ECO:0000313" key="8">
    <source>
        <dbReference type="Proteomes" id="UP000779900"/>
    </source>
</evidence>
<comment type="catalytic activity">
    <reaction evidence="6">
        <text>L-rhamnopyranose = L-rhamnulose</text>
        <dbReference type="Rhea" id="RHEA:23160"/>
        <dbReference type="ChEBI" id="CHEBI:17897"/>
        <dbReference type="ChEBI" id="CHEBI:62346"/>
        <dbReference type="EC" id="5.3.1.14"/>
    </reaction>
</comment>
<dbReference type="InterPro" id="IPR009308">
    <property type="entry name" value="Rhamnose_isomerase"/>
</dbReference>
<evidence type="ECO:0000256" key="2">
    <source>
        <dbReference type="ARBA" id="ARBA00022723"/>
    </source>
</evidence>
<comment type="subcellular location">
    <subcellularLocation>
        <location evidence="6">Cytoplasm</location>
    </subcellularLocation>
</comment>
<evidence type="ECO:0000256" key="3">
    <source>
        <dbReference type="ARBA" id="ARBA00023211"/>
    </source>
</evidence>
<comment type="similarity">
    <text evidence="6">Belongs to the rhamnose isomerase family.</text>
</comment>
<evidence type="ECO:0000256" key="4">
    <source>
        <dbReference type="ARBA" id="ARBA00023235"/>
    </source>
</evidence>
<evidence type="ECO:0000256" key="6">
    <source>
        <dbReference type="HAMAP-Rule" id="MF_00541"/>
    </source>
</evidence>
<feature type="binding site" evidence="6">
    <location>
        <position position="298"/>
    </location>
    <ligand>
        <name>Mn(2+)</name>
        <dbReference type="ChEBI" id="CHEBI:29035"/>
    </ligand>
</feature>
<dbReference type="GO" id="GO:0019324">
    <property type="term" value="P:L-lyxose metabolic process"/>
    <property type="evidence" value="ECO:0007669"/>
    <property type="project" value="TreeGrafter"/>
</dbReference>
<comment type="function">
    <text evidence="6">Catalyzes the interconversion of L-rhamnose and L-rhamnulose.</text>
</comment>
<proteinExistence type="inferred from homology"/>
<dbReference type="EMBL" id="VGIR01000003">
    <property type="protein sequence ID" value="MBM3330437.1"/>
    <property type="molecule type" value="Genomic_DNA"/>
</dbReference>
<dbReference type="Pfam" id="PF06134">
    <property type="entry name" value="RhaA"/>
    <property type="match status" value="1"/>
</dbReference>
<reference evidence="7" key="1">
    <citation type="submission" date="2019-03" db="EMBL/GenBank/DDBJ databases">
        <title>Lake Tanganyika Metagenome-Assembled Genomes (MAGs).</title>
        <authorList>
            <person name="Tran P."/>
        </authorList>
    </citation>
    <scope>NUCLEOTIDE SEQUENCE</scope>
    <source>
        <strain evidence="7">K_DeepCast_150m_m2_040</strain>
    </source>
</reference>
<evidence type="ECO:0000313" key="7">
    <source>
        <dbReference type="EMBL" id="MBM3330437.1"/>
    </source>
</evidence>
<dbReference type="PANTHER" id="PTHR30268:SF0">
    <property type="entry name" value="L-RHAMNOSE ISOMERASE"/>
    <property type="match status" value="1"/>
</dbReference>
<dbReference type="InterPro" id="IPR036237">
    <property type="entry name" value="Xyl_isomerase-like_sf"/>
</dbReference>
<keyword evidence="5 6" id="KW-0684">Rhamnose metabolism</keyword>
<dbReference type="GO" id="GO:0005737">
    <property type="term" value="C:cytoplasm"/>
    <property type="evidence" value="ECO:0007669"/>
    <property type="project" value="UniProtKB-SubCell"/>
</dbReference>
<dbReference type="SUPFAM" id="SSF51658">
    <property type="entry name" value="Xylose isomerase-like"/>
    <property type="match status" value="1"/>
</dbReference>
<name>A0A937XC07_UNCW3</name>
<protein>
    <recommendedName>
        <fullName evidence="6">L-rhamnose isomerase</fullName>
        <ecNumber evidence="6">5.3.1.14</ecNumber>
    </recommendedName>
</protein>
<accession>A0A937XC07</accession>
<keyword evidence="3 6" id="KW-0464">Manganese</keyword>
<dbReference type="HAMAP" id="MF_00541">
    <property type="entry name" value="RhaA"/>
    <property type="match status" value="1"/>
</dbReference>
<dbReference type="Proteomes" id="UP000779900">
    <property type="component" value="Unassembled WGS sequence"/>
</dbReference>
<sequence length="417" mass="46386">MKDSRLEQAFDRAKEQYQGIGIDVETATEILGRVPLSLHCWQGDDVTGFEHERATLAGSGLAVTGSYLGRARNPTELRKDMEIAFSLIPGRHRVNLHAMYGEFPAGIERDAIAPEHYLGWLAWARERGLGLDFNATLFAHAKAASGFTLSSTDESVRRFWIEHVRRSREVGAFLGRELGSPCIHNLWIPDGAKDAVIDRWERRSALRKALDDAFAKSYPPTELKDSVESKLWGVGSETFVVGSHEFYLGYALSRGLLLCLDMGHFHPTESVADKVSAILQFSGELLIHVSRGVRWDSDHVVVLDGGLQDVMSEVVRTGALGRVHFALDYFDAGMNRVAAWVIGARAALKALLAALLEPVAQLRELDQTGRLALLEQARMMPLGAVWDYCCLRAGVPLEQDWMVDVRRYESEVLSGRQ</sequence>
<dbReference type="GO" id="GO:0019301">
    <property type="term" value="P:rhamnose catabolic process"/>
    <property type="evidence" value="ECO:0007669"/>
    <property type="project" value="UniProtKB-UniRule"/>
</dbReference>
<keyword evidence="2 6" id="KW-0479">Metal-binding</keyword>
<dbReference type="NCBIfam" id="NF002203">
    <property type="entry name" value="PRK01076.1"/>
    <property type="match status" value="1"/>
</dbReference>
<evidence type="ECO:0000256" key="5">
    <source>
        <dbReference type="ARBA" id="ARBA00023308"/>
    </source>
</evidence>
<dbReference type="Gene3D" id="3.20.20.150">
    <property type="entry name" value="Divalent-metal-dependent TIM barrel enzymes"/>
    <property type="match status" value="1"/>
</dbReference>
<organism evidence="7 8">
    <name type="scientific">candidate division WOR-3 bacterium</name>
    <dbReference type="NCBI Taxonomy" id="2052148"/>
    <lineage>
        <taxon>Bacteria</taxon>
        <taxon>Bacteria division WOR-3</taxon>
    </lineage>
</organism>
<comment type="pathway">
    <text evidence="6">Carbohydrate degradation; L-rhamnose degradation; glycerone phosphate from L-rhamnose: step 1/3.</text>
</comment>
<comment type="cofactor">
    <cofactor evidence="6">
        <name>Mn(2+)</name>
        <dbReference type="ChEBI" id="CHEBI:29035"/>
    </cofactor>
    <text evidence="6">Binds 1 Mn(2+) ion per subunit.</text>
</comment>